<name>A0A498R8W3_9FIRM</name>
<dbReference type="EMBL" id="UPPP01000057">
    <property type="protein sequence ID" value="VBB05578.1"/>
    <property type="molecule type" value="Genomic_DNA"/>
</dbReference>
<sequence>MAENKDSAPNIIPFVPINDNYEFLDHAYTGGGGFLDGSYLVPHVQETPTKYSRRKALSYYANYVKTVVNSLVDPVFRKQAVRDWDGRERENELFSLFQKDVDRKGTTIQRFMKKTLKKAKLHGVAFLVVDNAPDQPVNQAEVIAQRAFPYVYLVQARQVKAYECNKDGILTSITYEIYSRQASGTAVTQKLAERWTWTETSWKKEAGGGTTETEHNLGVVPVIPLFGTEADDGDMSPVSDMLAIARINLAIFNLCSELREPLRNQAFAMLCYPITDSADFDRLKDMVTGTETALGYDGTAGTAPSFISPSADQAALIQNELSRLVDEIYRIANLTSVVGLQQKVSGVAKQWDFEQTNQCLADLAENCQNAELRIAYLFEKWTNSTLHYRCVYPDDFGIVDIGAALDEVTKAMDLNIGGKFQKEVKRKAAETFLGDLPEDRFDAVMEDIEQQTEAVQQAAAFKINPGEN</sequence>
<evidence type="ECO:0000313" key="1">
    <source>
        <dbReference type="EMBL" id="VBB05578.1"/>
    </source>
</evidence>
<protein>
    <submittedName>
        <fullName evidence="1">Uncharacterized protein</fullName>
    </submittedName>
</protein>
<proteinExistence type="predicted"/>
<evidence type="ECO:0000313" key="2">
    <source>
        <dbReference type="Proteomes" id="UP000277811"/>
    </source>
</evidence>
<dbReference type="Proteomes" id="UP000277811">
    <property type="component" value="Unassembled WGS sequence"/>
</dbReference>
<keyword evidence="2" id="KW-1185">Reference proteome</keyword>
<accession>A0A498R8W3</accession>
<gene>
    <name evidence="1" type="ORF">LUCI_0788</name>
</gene>
<dbReference type="AlphaFoldDB" id="A0A498R8W3"/>
<dbReference type="OrthoDB" id="1628714at2"/>
<reference evidence="1 2" key="1">
    <citation type="submission" date="2018-06" db="EMBL/GenBank/DDBJ databases">
        <authorList>
            <person name="Strepis N."/>
        </authorList>
    </citation>
    <scope>NUCLEOTIDE SEQUENCE [LARGE SCALE GENOMIC DNA]</scope>
    <source>
        <strain evidence="1">LUCI</strain>
    </source>
</reference>
<dbReference type="RefSeq" id="WP_122626567.1">
    <property type="nucleotide sequence ID" value="NZ_UPPP01000057.1"/>
</dbReference>
<organism evidence="1 2">
    <name type="scientific">Lucifera butyrica</name>
    <dbReference type="NCBI Taxonomy" id="1351585"/>
    <lineage>
        <taxon>Bacteria</taxon>
        <taxon>Bacillati</taxon>
        <taxon>Bacillota</taxon>
        <taxon>Negativicutes</taxon>
        <taxon>Veillonellales</taxon>
        <taxon>Veillonellaceae</taxon>
        <taxon>Lucifera</taxon>
    </lineage>
</organism>